<dbReference type="KEGG" id="vg:55632745"/>
<reference evidence="1 2" key="1">
    <citation type="submission" date="2017-02" db="EMBL/GenBank/DDBJ databases">
        <title>Genome sequencing and assembly of Klebsiella pneumoniae phages.</title>
        <authorList>
            <person name="Labudda L."/>
            <person name="Strapagiel D."/>
            <person name="Karczewska-Golec J."/>
            <person name="Golec P."/>
        </authorList>
    </citation>
    <scope>NUCLEOTIDE SEQUENCE [LARGE SCALE GENOMIC DNA]</scope>
</reference>
<gene>
    <name evidence="1" type="ORF">BIS47_252</name>
</gene>
<dbReference type="Proteomes" id="UP000221691">
    <property type="component" value="Segment"/>
</dbReference>
<protein>
    <recommendedName>
        <fullName evidence="3">Methylase</fullName>
    </recommendedName>
</protein>
<dbReference type="RefSeq" id="YP_009832759.1">
    <property type="nucleotide sequence ID" value="NC_048656.1"/>
</dbReference>
<organism evidence="1 2">
    <name type="scientific">Klebsiella phage vB_KpnM_BIS47</name>
    <dbReference type="NCBI Taxonomy" id="1907784"/>
    <lineage>
        <taxon>Viruses</taxon>
        <taxon>Duplodnaviria</taxon>
        <taxon>Heunggongvirae</taxon>
        <taxon>Uroviricota</taxon>
        <taxon>Caudoviricetes</taxon>
        <taxon>Vequintavirinae</taxon>
        <taxon>Mydovirus</taxon>
        <taxon>Mydovirus BIS47</taxon>
    </lineage>
</organism>
<accession>A0A1V0E7C5</accession>
<dbReference type="EMBL" id="KY652726">
    <property type="protein sequence ID" value="ARB12756.1"/>
    <property type="molecule type" value="Genomic_DNA"/>
</dbReference>
<keyword evidence="2" id="KW-1185">Reference proteome</keyword>
<dbReference type="GeneID" id="55632745"/>
<evidence type="ECO:0000313" key="2">
    <source>
        <dbReference type="Proteomes" id="UP000221691"/>
    </source>
</evidence>
<proteinExistence type="predicted"/>
<evidence type="ECO:0008006" key="3">
    <source>
        <dbReference type="Google" id="ProtNLM"/>
    </source>
</evidence>
<name>A0A1V0E7C5_9CAUD</name>
<sequence>MPITKGSVSTKGGRLKKKVIILYDYTSVMARPWLEAGYEVWTFDGQHSPGVTREGDLVKVGMWFFHDKTVQQAQEIKEMVGDNVHIVFGFPECTHLTNAGSRHWAKKRAANPNFQKEAMELCLLVEKVGDLYNVPWAFENPVGVLSSMYRKPDYMFDPKDYGGYLPTTDIHPLYPHVYPPQDAYNKKTCIWMGNGAKQPDKLPVKELYKDNPGWKKCGGKSTKTKNIRSCTPRGFAEAFYQKNK</sequence>
<evidence type="ECO:0000313" key="1">
    <source>
        <dbReference type="EMBL" id="ARB12756.1"/>
    </source>
</evidence>